<protein>
    <submittedName>
        <fullName evidence="2">Porin family protein</fullName>
    </submittedName>
</protein>
<evidence type="ECO:0000259" key="1">
    <source>
        <dbReference type="Pfam" id="PF13568"/>
    </source>
</evidence>
<dbReference type="EMBL" id="BAABAO010000014">
    <property type="protein sequence ID" value="GAA4140233.1"/>
    <property type="molecule type" value="Genomic_DNA"/>
</dbReference>
<dbReference type="InterPro" id="IPR011250">
    <property type="entry name" value="OMP/PagP_B-barrel"/>
</dbReference>
<feature type="domain" description="Outer membrane protein beta-barrel" evidence="1">
    <location>
        <begin position="33"/>
        <end position="183"/>
    </location>
</feature>
<gene>
    <name evidence="2" type="ORF">GCM10022250_40480</name>
</gene>
<comment type="caution">
    <text evidence="2">The sequence shown here is derived from an EMBL/GenBank/DDBJ whole genome shotgun (WGS) entry which is preliminary data.</text>
</comment>
<evidence type="ECO:0000313" key="3">
    <source>
        <dbReference type="Proteomes" id="UP001501333"/>
    </source>
</evidence>
<accession>A0ABP7YRN6</accession>
<dbReference type="Pfam" id="PF13568">
    <property type="entry name" value="OMP_b-brl_2"/>
    <property type="match status" value="1"/>
</dbReference>
<dbReference type="Proteomes" id="UP001501333">
    <property type="component" value="Unassembled WGS sequence"/>
</dbReference>
<name>A0ABP7YRN6_9FLAO</name>
<dbReference type="SUPFAM" id="SSF56925">
    <property type="entry name" value="OMPA-like"/>
    <property type="match status" value="1"/>
</dbReference>
<organism evidence="2 3">
    <name type="scientific">Flavobacterium chungbukense</name>
    <dbReference type="NCBI Taxonomy" id="877464"/>
    <lineage>
        <taxon>Bacteria</taxon>
        <taxon>Pseudomonadati</taxon>
        <taxon>Bacteroidota</taxon>
        <taxon>Flavobacteriia</taxon>
        <taxon>Flavobacteriales</taxon>
        <taxon>Flavobacteriaceae</taxon>
        <taxon>Flavobacterium</taxon>
    </lineage>
</organism>
<proteinExistence type="predicted"/>
<keyword evidence="3" id="KW-1185">Reference proteome</keyword>
<sequence length="207" mass="23150">MFLYLPNKFDFIQEMKRIILFAIAIMTVGFANAQGTGSRFGIKAGVNFPNSSSDFHENETLMGYQVGIFSEIKTDENFGIQPELLYSTHGVKNKFVSDGISYDNEVKLSYLNLPILAKYFVTQGLTLQAGPQVGFLMKAEENGVNITDHVKTIDFGLNFGIGFNFLEDCSVDLRYNLGLSNALDFHVEDVNYKIKSSMFSLAIGYKL</sequence>
<evidence type="ECO:0000313" key="2">
    <source>
        <dbReference type="EMBL" id="GAA4140233.1"/>
    </source>
</evidence>
<dbReference type="InterPro" id="IPR025665">
    <property type="entry name" value="Beta-barrel_OMP_2"/>
</dbReference>
<reference evidence="3" key="1">
    <citation type="journal article" date="2019" name="Int. J. Syst. Evol. Microbiol.">
        <title>The Global Catalogue of Microorganisms (GCM) 10K type strain sequencing project: providing services to taxonomists for standard genome sequencing and annotation.</title>
        <authorList>
            <consortium name="The Broad Institute Genomics Platform"/>
            <consortium name="The Broad Institute Genome Sequencing Center for Infectious Disease"/>
            <person name="Wu L."/>
            <person name="Ma J."/>
        </authorList>
    </citation>
    <scope>NUCLEOTIDE SEQUENCE [LARGE SCALE GENOMIC DNA]</scope>
    <source>
        <strain evidence="3">JCM 17386</strain>
    </source>
</reference>